<dbReference type="InterPro" id="IPR045340">
    <property type="entry name" value="DUF6533"/>
</dbReference>
<reference evidence="4 5" key="1">
    <citation type="journal article" date="2016" name="Mol. Biol. Evol.">
        <title>Comparative Genomics of Early-Diverging Mushroom-Forming Fungi Provides Insights into the Origins of Lignocellulose Decay Capabilities.</title>
        <authorList>
            <person name="Nagy L.G."/>
            <person name="Riley R."/>
            <person name="Tritt A."/>
            <person name="Adam C."/>
            <person name="Daum C."/>
            <person name="Floudas D."/>
            <person name="Sun H."/>
            <person name="Yadav J.S."/>
            <person name="Pangilinan J."/>
            <person name="Larsson K.H."/>
            <person name="Matsuura K."/>
            <person name="Barry K."/>
            <person name="Labutti K."/>
            <person name="Kuo R."/>
            <person name="Ohm R.A."/>
            <person name="Bhattacharya S.S."/>
            <person name="Shirouzu T."/>
            <person name="Yoshinaga Y."/>
            <person name="Martin F.M."/>
            <person name="Grigoriev I.V."/>
            <person name="Hibbett D.S."/>
        </authorList>
    </citation>
    <scope>NUCLEOTIDE SEQUENCE [LARGE SCALE GENOMIC DNA]</scope>
    <source>
        <strain evidence="4 5">HHB14362 ss-1</strain>
    </source>
</reference>
<keyword evidence="5" id="KW-1185">Reference proteome</keyword>
<evidence type="ECO:0000259" key="3">
    <source>
        <dbReference type="Pfam" id="PF20151"/>
    </source>
</evidence>
<sequence>MSDGGIPLDLESFVSLLEGLLTINYSAFASFTVVAWDTCITLDQEIEYIWSQSPTSPLKWLFLFNRYFSIGIQLIFLLNYNGVLKILGHGINVCRLRFTLQSLAIQALTTSAEAMLMMRVYALYNRSRMMGIILAAVLGGELLSIIPVYAIAIPQMTFSIICSPLPSQPTSLFFGYIVAIALIVQTILLLLTLKPTLAAVRAGWGRTPIIVTLIRDGSWSFFLQFAMVLLNTIFNNVLGPFRGSTVAVWQMTFLSFASCRLALNLYGLGGGTAPIGEAYQLSTNIEQPGNLYELNSRCDVADDQVASSTNHWHSSISQALVSRPNPRPNGRGSCLTAGDRG</sequence>
<protein>
    <recommendedName>
        <fullName evidence="3">DUF6533 domain-containing protein</fullName>
    </recommendedName>
</protein>
<organism evidence="4 5">
    <name type="scientific">Neolentinus lepideus HHB14362 ss-1</name>
    <dbReference type="NCBI Taxonomy" id="1314782"/>
    <lineage>
        <taxon>Eukaryota</taxon>
        <taxon>Fungi</taxon>
        <taxon>Dikarya</taxon>
        <taxon>Basidiomycota</taxon>
        <taxon>Agaricomycotina</taxon>
        <taxon>Agaricomycetes</taxon>
        <taxon>Gloeophyllales</taxon>
        <taxon>Gloeophyllaceae</taxon>
        <taxon>Neolentinus</taxon>
    </lineage>
</organism>
<keyword evidence="2" id="KW-0472">Membrane</keyword>
<keyword evidence="2" id="KW-1133">Transmembrane helix</keyword>
<feature type="transmembrane region" description="Helical" evidence="2">
    <location>
        <begin position="173"/>
        <end position="193"/>
    </location>
</feature>
<feature type="domain" description="DUF6533" evidence="3">
    <location>
        <begin position="25"/>
        <end position="70"/>
    </location>
</feature>
<dbReference type="Pfam" id="PF20151">
    <property type="entry name" value="DUF6533"/>
    <property type="match status" value="1"/>
</dbReference>
<dbReference type="InParanoid" id="A0A165VSK3"/>
<dbReference type="EMBL" id="KV425552">
    <property type="protein sequence ID" value="KZT30124.1"/>
    <property type="molecule type" value="Genomic_DNA"/>
</dbReference>
<feature type="transmembrane region" description="Helical" evidence="2">
    <location>
        <begin position="130"/>
        <end position="153"/>
    </location>
</feature>
<feature type="transmembrane region" description="Helical" evidence="2">
    <location>
        <begin position="20"/>
        <end position="39"/>
    </location>
</feature>
<accession>A0A165VSK3</accession>
<proteinExistence type="predicted"/>
<evidence type="ECO:0000313" key="5">
    <source>
        <dbReference type="Proteomes" id="UP000076761"/>
    </source>
</evidence>
<name>A0A165VSK3_9AGAM</name>
<dbReference type="AlphaFoldDB" id="A0A165VSK3"/>
<dbReference type="STRING" id="1314782.A0A165VSK3"/>
<keyword evidence="2" id="KW-0812">Transmembrane</keyword>
<evidence type="ECO:0000313" key="4">
    <source>
        <dbReference type="EMBL" id="KZT30124.1"/>
    </source>
</evidence>
<gene>
    <name evidence="4" type="ORF">NEOLEDRAFT_1166388</name>
</gene>
<evidence type="ECO:0000256" key="2">
    <source>
        <dbReference type="SAM" id="Phobius"/>
    </source>
</evidence>
<evidence type="ECO:0000256" key="1">
    <source>
        <dbReference type="SAM" id="MobiDB-lite"/>
    </source>
</evidence>
<dbReference type="Proteomes" id="UP000076761">
    <property type="component" value="Unassembled WGS sequence"/>
</dbReference>
<feature type="region of interest" description="Disordered" evidence="1">
    <location>
        <begin position="317"/>
        <end position="341"/>
    </location>
</feature>
<dbReference type="OrthoDB" id="2637653at2759"/>